<dbReference type="InterPro" id="IPR012337">
    <property type="entry name" value="RNaseH-like_sf"/>
</dbReference>
<evidence type="ECO:0000259" key="2">
    <source>
        <dbReference type="PROSITE" id="PS50994"/>
    </source>
</evidence>
<dbReference type="Pfam" id="PF13333">
    <property type="entry name" value="rve_2"/>
    <property type="match status" value="1"/>
</dbReference>
<evidence type="ECO:0000256" key="1">
    <source>
        <dbReference type="ARBA" id="ARBA00002286"/>
    </source>
</evidence>
<feature type="domain" description="Integrase catalytic" evidence="2">
    <location>
        <begin position="87"/>
        <end position="266"/>
    </location>
</feature>
<dbReference type="GO" id="GO:0015074">
    <property type="term" value="P:DNA integration"/>
    <property type="evidence" value="ECO:0007669"/>
    <property type="project" value="InterPro"/>
</dbReference>
<dbReference type="InterPro" id="IPR050900">
    <property type="entry name" value="Transposase_IS3/IS150/IS904"/>
</dbReference>
<gene>
    <name evidence="3" type="ORF">SAMN04488098_10746</name>
</gene>
<organism evidence="3 4">
    <name type="scientific">Alkalibacterium thalassium</name>
    <dbReference type="NCBI Taxonomy" id="426701"/>
    <lineage>
        <taxon>Bacteria</taxon>
        <taxon>Bacillati</taxon>
        <taxon>Bacillota</taxon>
        <taxon>Bacilli</taxon>
        <taxon>Lactobacillales</taxon>
        <taxon>Carnobacteriaceae</taxon>
        <taxon>Alkalibacterium</taxon>
    </lineage>
</organism>
<dbReference type="InterPro" id="IPR048020">
    <property type="entry name" value="Transpos_IS3"/>
</dbReference>
<name>A0A1G9F950_9LACT</name>
<dbReference type="PROSITE" id="PS50994">
    <property type="entry name" value="INTEGRASE"/>
    <property type="match status" value="1"/>
</dbReference>
<dbReference type="InterPro" id="IPR025948">
    <property type="entry name" value="HTH-like_dom"/>
</dbReference>
<dbReference type="Gene3D" id="3.30.420.10">
    <property type="entry name" value="Ribonuclease H-like superfamily/Ribonuclease H"/>
    <property type="match status" value="1"/>
</dbReference>
<dbReference type="SUPFAM" id="SSF53098">
    <property type="entry name" value="Ribonuclease H-like"/>
    <property type="match status" value="1"/>
</dbReference>
<evidence type="ECO:0000313" key="3">
    <source>
        <dbReference type="EMBL" id="SDK84875.1"/>
    </source>
</evidence>
<dbReference type="InterPro" id="IPR036397">
    <property type="entry name" value="RNaseH_sf"/>
</dbReference>
<evidence type="ECO:0000313" key="4">
    <source>
        <dbReference type="Proteomes" id="UP000199433"/>
    </source>
</evidence>
<proteinExistence type="predicted"/>
<sequence length="271" mass="31677">MFDIPRSSFYERVNREESHRERENRRILKKIERIWESSGCVYGAPKIHAILVTQENEDCSLKRVQKLMNKQGIRSITQKTWRPHRSADPVPDDRVNLLNQDFSTTGLNQIWVTDITYIWTGKDEWSYLSTILDLYSRKAIWSFSRQMTVDLVLDTLTKATQRYGAAEGLILHSNLGSQYTSEAYESALEKQGIRHSFSRKGSPHDNAVIESFHSIVKKEEVYQKNYPDFDTAYRELFQYIEAFYNRKRIHSALGNRTPLAIEQGYLDQAVI</sequence>
<dbReference type="PANTHER" id="PTHR46889">
    <property type="entry name" value="TRANSPOSASE INSF FOR INSERTION SEQUENCE IS3B-RELATED"/>
    <property type="match status" value="1"/>
</dbReference>
<reference evidence="4" key="1">
    <citation type="submission" date="2016-10" db="EMBL/GenBank/DDBJ databases">
        <authorList>
            <person name="Varghese N."/>
            <person name="Submissions S."/>
        </authorList>
    </citation>
    <scope>NUCLEOTIDE SEQUENCE [LARGE SCALE GENOMIC DNA]</scope>
    <source>
        <strain evidence="4">DSM 19181</strain>
    </source>
</reference>
<accession>A0A1G9F950</accession>
<dbReference type="AlphaFoldDB" id="A0A1G9F950"/>
<dbReference type="NCBIfam" id="NF033516">
    <property type="entry name" value="transpos_IS3"/>
    <property type="match status" value="1"/>
</dbReference>
<keyword evidence="4" id="KW-1185">Reference proteome</keyword>
<comment type="function">
    <text evidence="1">Involved in the transposition of the insertion sequence.</text>
</comment>
<dbReference type="Proteomes" id="UP000199433">
    <property type="component" value="Unassembled WGS sequence"/>
</dbReference>
<dbReference type="Pfam" id="PF00665">
    <property type="entry name" value="rve"/>
    <property type="match status" value="1"/>
</dbReference>
<dbReference type="EMBL" id="FNFK01000074">
    <property type="protein sequence ID" value="SDK84875.1"/>
    <property type="molecule type" value="Genomic_DNA"/>
</dbReference>
<dbReference type="STRING" id="426701.SAMN04488098_10746"/>
<dbReference type="InterPro" id="IPR001584">
    <property type="entry name" value="Integrase_cat-core"/>
</dbReference>
<protein>
    <submittedName>
        <fullName evidence="3">Transposase InsO and inactivated derivatives</fullName>
    </submittedName>
</protein>
<dbReference type="Pfam" id="PF13276">
    <property type="entry name" value="HTH_21"/>
    <property type="match status" value="1"/>
</dbReference>
<dbReference type="GO" id="GO:0003676">
    <property type="term" value="F:nucleic acid binding"/>
    <property type="evidence" value="ECO:0007669"/>
    <property type="project" value="InterPro"/>
</dbReference>